<evidence type="ECO:0000259" key="7">
    <source>
        <dbReference type="Pfam" id="PF05695"/>
    </source>
</evidence>
<accession>A0A4S8I4N9</accession>
<evidence type="ECO:0000313" key="9">
    <source>
        <dbReference type="EMBL" id="THU42469.1"/>
    </source>
</evidence>
<gene>
    <name evidence="8" type="ORF">C4D60_Mb00t16550</name>
    <name evidence="9" type="ORF">C4D60_Mb00t18670</name>
</gene>
<dbReference type="AlphaFoldDB" id="A0A4S8I4N9"/>
<dbReference type="GO" id="GO:0009536">
    <property type="term" value="C:plastid"/>
    <property type="evidence" value="ECO:0007669"/>
    <property type="project" value="UniProtKB-SubCell"/>
</dbReference>
<feature type="domain" description="Ycf2 N-terminal" evidence="7">
    <location>
        <begin position="1"/>
        <end position="764"/>
    </location>
</feature>
<evidence type="ECO:0000313" key="10">
    <source>
        <dbReference type="Proteomes" id="UP000317650"/>
    </source>
</evidence>
<dbReference type="EMBL" id="PYDT01001853">
    <property type="protein sequence ID" value="THU42305.1"/>
    <property type="molecule type" value="Genomic_DNA"/>
</dbReference>
<keyword evidence="10" id="KW-1185">Reference proteome</keyword>
<evidence type="ECO:0000256" key="3">
    <source>
        <dbReference type="ARBA" id="ARBA00009361"/>
    </source>
</evidence>
<evidence type="ECO:0000256" key="4">
    <source>
        <dbReference type="ARBA" id="ARBA00022640"/>
    </source>
</evidence>
<evidence type="ECO:0000256" key="1">
    <source>
        <dbReference type="ARBA" id="ARBA00002329"/>
    </source>
</evidence>
<keyword evidence="6" id="KW-0067">ATP-binding</keyword>
<dbReference type="PANTHER" id="PTHR33078:SF89">
    <property type="entry name" value="PROTEIN YCF2"/>
    <property type="match status" value="1"/>
</dbReference>
<evidence type="ECO:0000256" key="6">
    <source>
        <dbReference type="ARBA" id="ARBA00022840"/>
    </source>
</evidence>
<dbReference type="Proteomes" id="UP000317650">
    <property type="component" value="Unassembled WGS sequence"/>
</dbReference>
<reference evidence="9 10" key="1">
    <citation type="journal article" date="2019" name="Nat. Plants">
        <title>Genome sequencing of Musa balbisiana reveals subgenome evolution and function divergence in polyploid bananas.</title>
        <authorList>
            <person name="Yao X."/>
        </authorList>
    </citation>
    <scope>NUCLEOTIDE SEQUENCE [LARGE SCALE GENOMIC DNA]</scope>
    <source>
        <strain evidence="10">cv. DH-PKW</strain>
        <strain evidence="9">DH-PKW</strain>
        <tissue evidence="9">Leaves</tissue>
    </source>
</reference>
<comment type="similarity">
    <text evidence="3">Belongs to the Ycf2 family.</text>
</comment>
<dbReference type="GO" id="GO:0005524">
    <property type="term" value="F:ATP binding"/>
    <property type="evidence" value="ECO:0007669"/>
    <property type="project" value="UniProtKB-KW"/>
</dbReference>
<evidence type="ECO:0000313" key="8">
    <source>
        <dbReference type="EMBL" id="THU42305.1"/>
    </source>
</evidence>
<organism evidence="9 10">
    <name type="scientific">Musa balbisiana</name>
    <name type="common">Banana</name>
    <dbReference type="NCBI Taxonomy" id="52838"/>
    <lineage>
        <taxon>Eukaryota</taxon>
        <taxon>Viridiplantae</taxon>
        <taxon>Streptophyta</taxon>
        <taxon>Embryophyta</taxon>
        <taxon>Tracheophyta</taxon>
        <taxon>Spermatophyta</taxon>
        <taxon>Magnoliopsida</taxon>
        <taxon>Liliopsida</taxon>
        <taxon>Zingiberales</taxon>
        <taxon>Musaceae</taxon>
        <taxon>Musa</taxon>
    </lineage>
</organism>
<dbReference type="InterPro" id="IPR056777">
    <property type="entry name" value="Ycf2_N"/>
</dbReference>
<evidence type="ECO:0000256" key="5">
    <source>
        <dbReference type="ARBA" id="ARBA00022741"/>
    </source>
</evidence>
<dbReference type="Pfam" id="PF05695">
    <property type="entry name" value="Ycf2"/>
    <property type="match status" value="1"/>
</dbReference>
<dbReference type="PANTHER" id="PTHR33078">
    <property type="entry name" value="PROTEIN YCF2-RELATED"/>
    <property type="match status" value="1"/>
</dbReference>
<dbReference type="STRING" id="52838.A0A4S8I4N9"/>
<keyword evidence="4" id="KW-0934">Plastid</keyword>
<comment type="subcellular location">
    <subcellularLocation>
        <location evidence="2">Plastid</location>
    </subcellularLocation>
</comment>
<sequence>MPESNRSSRWWRNRIGKKRDSSCKISNETVAGIKISFKEKDSEYLEFLFLSYTDDPIRKDHDWELFDRLSPRKKRNIINLNLGQLFEILGKDLICYLMSAFREKRPIEGEGFFKQQGAEATIQSNDIEHVSHLFSRNKWGISLQNCVQFHMWQFRQDLFVSWGKNQHESDFLRNVSRENLIWLDNVWLVNKDRFFSKVRNVLSNIQYDSTRSIFVQVRDSSQLKGSSDQSIDHFDSIRNEDSEYPTLIDQTDIQQLKERSILWDPSFLQTERTEIESDRFPKCLFGSSSMSRLFTEREKQMNNHLLPEEIEEFLGNPTRSIRSFFSDRWSELHLGSNPIERSTRDQKFLKKKQDVSFVPSRRLENKEMVDIFKIIMYLQNTVSIHPISSDPGCDMVPKDEPDMDSSNKISFLNKNPFFDLFHLFHDRNKRGYTLHHDFESEERFQEMADLFTLSITEPDLVYHRGFAFSIDSYGLDQKKFLNEVFNSRDESKKKSLLVLPPLFYEENESFYRRIRKKSVRIYCGNDSEDPKLKTAVFASNNIMEAVNQYRLIRNLIQIQYSTYGYIRNVSNRFFLMNRSDRNFEYGIQRDQIGNDTLNHITIMKYTINQHLSNLKKSQKKWFDPLFSRTERSMNRDPDVYRYKWSNESKNFQEHLEHFVSEQKNRFQVVFDRLRINQYSIDWSEAIDKQNLSKSLRFFLSKSLRFFLSKSLPFLSKSLPFLSKSLPLFFVSIGNIPIHRSEIHIRELKGPNDQLRNQLLESIDTRVDD</sequence>
<name>A0A4S8I4N9_MUSBA</name>
<comment type="function">
    <text evidence="1">Probable ATPase of unknown function. Its presence in a non-photosynthetic plant (Epifagus virginiana) and experiments in tobacco indicate that it has an essential function which is probably not related to photosynthesis.</text>
</comment>
<protein>
    <recommendedName>
        <fullName evidence="7">Ycf2 N-terminal domain-containing protein</fullName>
    </recommendedName>
</protein>
<keyword evidence="5" id="KW-0547">Nucleotide-binding</keyword>
<comment type="caution">
    <text evidence="9">The sequence shown here is derived from an EMBL/GenBank/DDBJ whole genome shotgun (WGS) entry which is preliminary data.</text>
</comment>
<proteinExistence type="inferred from homology"/>
<evidence type="ECO:0000256" key="2">
    <source>
        <dbReference type="ARBA" id="ARBA00004474"/>
    </source>
</evidence>
<dbReference type="EMBL" id="PYDT01001531">
    <property type="protein sequence ID" value="THU42469.1"/>
    <property type="molecule type" value="Genomic_DNA"/>
</dbReference>